<protein>
    <recommendedName>
        <fullName evidence="5">ABC transporter substrate-binding protein</fullName>
    </recommendedName>
</protein>
<dbReference type="PANTHER" id="PTHR43649:SF29">
    <property type="entry name" value="OSMOPROTECTIVE COMPOUNDS-BINDING PROTEIN GGTB"/>
    <property type="match status" value="1"/>
</dbReference>
<comment type="similarity">
    <text evidence="1">Belongs to the bacterial solute-binding protein 1 family.</text>
</comment>
<dbReference type="SUPFAM" id="SSF53850">
    <property type="entry name" value="Periplasmic binding protein-like II"/>
    <property type="match status" value="1"/>
</dbReference>
<evidence type="ECO:0000256" key="2">
    <source>
        <dbReference type="ARBA" id="ARBA00022448"/>
    </source>
</evidence>
<evidence type="ECO:0008006" key="5">
    <source>
        <dbReference type="Google" id="ProtNLM"/>
    </source>
</evidence>
<evidence type="ECO:0000256" key="1">
    <source>
        <dbReference type="ARBA" id="ARBA00008520"/>
    </source>
</evidence>
<dbReference type="EMBL" id="LGUT01004121">
    <property type="protein sequence ID" value="KOG60923.1"/>
    <property type="molecule type" value="Genomic_DNA"/>
</dbReference>
<proteinExistence type="inferred from homology"/>
<keyword evidence="2" id="KW-0813">Transport</keyword>
<dbReference type="InterPro" id="IPR050490">
    <property type="entry name" value="Bact_solute-bd_prot1"/>
</dbReference>
<name>A0ABR5ITB4_9ACTN</name>
<sequence>MLIVCAVGAGDARSRAAGGVTVLATWTGAEGEAFRRVLADFTAATGINVDYQGTTALREVLLSEVGAGTSPDIAILPSAGEVADYAVRKKALKSLDGVLGRAQWDAFDPLWTPAFDGHTYAFPVKADLKSVVWYDPARHRPGELAALARDGRQWCAGMGDGAASGWPGTDWIEDLLLQRRGRGVYEKWAAGELPWTSPEVAGAWKAFGGIFGAGPAKSALNRGFAGAGARMAGPSPQCAMEHQGTFARGSYPPGLKADFADSARVLPGADRRSTAHEVSADFAAMFHATAQAERLMRYLASDRARTAWTADPPEGALPPFFVDKAPPRSARYPDAVSRRAAAALHTPGARCLDASDSMPPPLRTAFQRAVLKFLSDPGQDLDALLREVDQVRERVRGAPWPPRVCG</sequence>
<organism evidence="3 4">
    <name type="scientific">Streptomyces varsoviensis</name>
    <dbReference type="NCBI Taxonomy" id="67373"/>
    <lineage>
        <taxon>Bacteria</taxon>
        <taxon>Bacillati</taxon>
        <taxon>Actinomycetota</taxon>
        <taxon>Actinomycetes</taxon>
        <taxon>Kitasatosporales</taxon>
        <taxon>Streptomycetaceae</taxon>
        <taxon>Streptomyces</taxon>
    </lineage>
</organism>
<evidence type="ECO:0000313" key="3">
    <source>
        <dbReference type="EMBL" id="KOG60923.1"/>
    </source>
</evidence>
<evidence type="ECO:0000313" key="4">
    <source>
        <dbReference type="Proteomes" id="UP000037020"/>
    </source>
</evidence>
<comment type="caution">
    <text evidence="3">The sequence shown here is derived from an EMBL/GenBank/DDBJ whole genome shotgun (WGS) entry which is preliminary data.</text>
</comment>
<dbReference type="Gene3D" id="3.40.190.10">
    <property type="entry name" value="Periplasmic binding protein-like II"/>
    <property type="match status" value="3"/>
</dbReference>
<gene>
    <name evidence="3" type="ORF">ADK38_42495</name>
</gene>
<dbReference type="PANTHER" id="PTHR43649">
    <property type="entry name" value="ARABINOSE-BINDING PROTEIN-RELATED"/>
    <property type="match status" value="1"/>
</dbReference>
<dbReference type="Proteomes" id="UP000037020">
    <property type="component" value="Unassembled WGS sequence"/>
</dbReference>
<keyword evidence="4" id="KW-1185">Reference proteome</keyword>
<reference evidence="3 4" key="1">
    <citation type="submission" date="2015-07" db="EMBL/GenBank/DDBJ databases">
        <authorList>
            <person name="Ju K.-S."/>
            <person name="Doroghazi J.R."/>
            <person name="Metcalf W.W."/>
        </authorList>
    </citation>
    <scope>NUCLEOTIDE SEQUENCE [LARGE SCALE GENOMIC DNA]</scope>
    <source>
        <strain evidence="3 4">NRRL B-3589</strain>
    </source>
</reference>
<accession>A0ABR5ITB4</accession>